<name>A0A7W7RM43_9ACTN</name>
<evidence type="ECO:0000313" key="1">
    <source>
        <dbReference type="EMBL" id="MBB4934491.1"/>
    </source>
</evidence>
<accession>A0A7W7RM43</accession>
<evidence type="ECO:0000313" key="2">
    <source>
        <dbReference type="Proteomes" id="UP000523007"/>
    </source>
</evidence>
<dbReference type="Proteomes" id="UP000523007">
    <property type="component" value="Unassembled WGS sequence"/>
</dbReference>
<gene>
    <name evidence="1" type="ORF">F4561_005311</name>
</gene>
<protein>
    <recommendedName>
        <fullName evidence="3">YcaO domain-containing protein</fullName>
    </recommendedName>
</protein>
<dbReference type="EMBL" id="JACHJT010000001">
    <property type="protein sequence ID" value="MBB4934491.1"/>
    <property type="molecule type" value="Genomic_DNA"/>
</dbReference>
<proteinExistence type="predicted"/>
<dbReference type="AlphaFoldDB" id="A0A7W7RM43"/>
<reference evidence="1 2" key="1">
    <citation type="submission" date="2020-08" db="EMBL/GenBank/DDBJ databases">
        <title>Sequencing the genomes of 1000 actinobacteria strains.</title>
        <authorList>
            <person name="Klenk H.-P."/>
        </authorList>
    </citation>
    <scope>NUCLEOTIDE SEQUENCE [LARGE SCALE GENOMIC DNA]</scope>
    <source>
        <strain evidence="1 2">DSM 102030</strain>
    </source>
</reference>
<organism evidence="1 2">
    <name type="scientific">Lipingzhangella halophila</name>
    <dbReference type="NCBI Taxonomy" id="1783352"/>
    <lineage>
        <taxon>Bacteria</taxon>
        <taxon>Bacillati</taxon>
        <taxon>Actinomycetota</taxon>
        <taxon>Actinomycetes</taxon>
        <taxon>Streptosporangiales</taxon>
        <taxon>Nocardiopsidaceae</taxon>
        <taxon>Lipingzhangella</taxon>
    </lineage>
</organism>
<dbReference type="Gene3D" id="3.40.50.720">
    <property type="entry name" value="NAD(P)-binding Rossmann-like Domain"/>
    <property type="match status" value="1"/>
</dbReference>
<comment type="caution">
    <text evidence="1">The sequence shown here is derived from an EMBL/GenBank/DDBJ whole genome shotgun (WGS) entry which is preliminary data.</text>
</comment>
<dbReference type="RefSeq" id="WP_184582605.1">
    <property type="nucleotide sequence ID" value="NZ_JACHJT010000001.1"/>
</dbReference>
<evidence type="ECO:0008006" key="3">
    <source>
        <dbReference type="Google" id="ProtNLM"/>
    </source>
</evidence>
<sequence length="640" mass="68386">MKLVLRSDVYRASTAEGLRVLTHHGLVAFSGVSIAAWLDRLEPYLDGRFGLDDLTANLGDGHKRMLEQVIEALVGADIVREVEDLAPVPADPPGDDAPERQYLEYFLDTAAATWRRYRECDALVIGRGALAAAVAHACARSGITRVRTALPDEPMNGHVRDSGIVLHVTEDADLALARWLRDVCAAPGAILGHAADLGDHAVIGPVGSETRDWESAWRRMLALRRADSAPSGQPPDSADHAVVANQLVHRAFRAHTGIADDAERDRVTRVTYDTLETTHHTVLPHPATRPATAATRARFTNEVRTLRRGTELTAEEMSRRTAPLVDGRTGVFGALDQRDFAQFPLHVSEATVSDPMGLAGGPVRVVGAGPDYATARYRTAMRGYAAYGALAVDPRQLSGRGPGTPDDLLAALRRGHASGRVWGYGLADGQVHALDAARAFPALADGAGAGLPVRGSAAGYTWEHAVRDALLDHCRALATSGLDAWDEPVPLVDVGAVALDQETVHYHALLCATGRTVEVYDLTRLLTVPCVLVRDSADTGVCGVGASTAEALRDGLERALLAYQSASYGDPAYAPPRVAVPRERLRGAVPSALDDTVLTVDGLVAALRPLGYAPVAVPLDHDREVARRVPFLIQVVLDHD</sequence>
<keyword evidence="2" id="KW-1185">Reference proteome</keyword>